<dbReference type="PANTHER" id="PTHR11017:SF479">
    <property type="entry name" value="DISEASE RESISTANCE PROTEIN (TIR-NBS-LRR CLASS) FAMILY"/>
    <property type="match status" value="1"/>
</dbReference>
<keyword evidence="3" id="KW-0677">Repeat</keyword>
<name>A0A6P3ZCG5_ZIZJJ</name>
<keyword evidence="2" id="KW-0433">Leucine-rich repeat</keyword>
<comment type="catalytic activity">
    <reaction evidence="7">
        <text>NAD(+) + H2O = ADP-D-ribose + nicotinamide + H(+)</text>
        <dbReference type="Rhea" id="RHEA:16301"/>
        <dbReference type="ChEBI" id="CHEBI:15377"/>
        <dbReference type="ChEBI" id="CHEBI:15378"/>
        <dbReference type="ChEBI" id="CHEBI:17154"/>
        <dbReference type="ChEBI" id="CHEBI:57540"/>
        <dbReference type="ChEBI" id="CHEBI:57967"/>
        <dbReference type="EC" id="3.2.2.6"/>
    </reaction>
    <physiologicalReaction direction="left-to-right" evidence="7">
        <dbReference type="Rhea" id="RHEA:16302"/>
    </physiologicalReaction>
</comment>
<dbReference type="InterPro" id="IPR027417">
    <property type="entry name" value="P-loop_NTPase"/>
</dbReference>
<dbReference type="SMART" id="SM00369">
    <property type="entry name" value="LRR_TYP"/>
    <property type="match status" value="4"/>
</dbReference>
<dbReference type="InterPro" id="IPR058192">
    <property type="entry name" value="WHD_ROQ1-like"/>
</dbReference>
<evidence type="ECO:0000256" key="2">
    <source>
        <dbReference type="ARBA" id="ARBA00022614"/>
    </source>
</evidence>
<dbReference type="Gene3D" id="1.10.8.430">
    <property type="entry name" value="Helical domain of apoptotic protease-activating factors"/>
    <property type="match status" value="1"/>
</dbReference>
<evidence type="ECO:0000256" key="7">
    <source>
        <dbReference type="ARBA" id="ARBA00047304"/>
    </source>
</evidence>
<evidence type="ECO:0000313" key="10">
    <source>
        <dbReference type="Proteomes" id="UP001652623"/>
    </source>
</evidence>
<dbReference type="Pfam" id="PF20160">
    <property type="entry name" value="C-JID"/>
    <property type="match status" value="1"/>
</dbReference>
<dbReference type="AlphaFoldDB" id="A0A6P3ZCG5"/>
<dbReference type="SUPFAM" id="SSF46785">
    <property type="entry name" value="Winged helix' DNA-binding domain"/>
    <property type="match status" value="1"/>
</dbReference>
<dbReference type="InterPro" id="IPR036390">
    <property type="entry name" value="WH_DNA-bd_sf"/>
</dbReference>
<feature type="compositionally biased region" description="Basic and acidic residues" evidence="8">
    <location>
        <begin position="1236"/>
        <end position="1270"/>
    </location>
</feature>
<dbReference type="InterPro" id="IPR000157">
    <property type="entry name" value="TIR_dom"/>
</dbReference>
<dbReference type="Pfam" id="PF00560">
    <property type="entry name" value="LRR_1"/>
    <property type="match status" value="1"/>
</dbReference>
<dbReference type="InterPro" id="IPR058546">
    <property type="entry name" value="RPS4B/Roq1-like_LRR"/>
</dbReference>
<dbReference type="KEGG" id="zju:107412387"/>
<evidence type="ECO:0000313" key="11">
    <source>
        <dbReference type="RefSeq" id="XP_015875640.3"/>
    </source>
</evidence>
<dbReference type="RefSeq" id="XP_015875640.3">
    <property type="nucleotide sequence ID" value="XM_016020154.4"/>
</dbReference>
<dbReference type="Pfam" id="PF23282">
    <property type="entry name" value="WHD_ROQ1"/>
    <property type="match status" value="1"/>
</dbReference>
<dbReference type="InterPro" id="IPR032675">
    <property type="entry name" value="LRR_dom_sf"/>
</dbReference>
<dbReference type="SMART" id="SM00255">
    <property type="entry name" value="TIR"/>
    <property type="match status" value="1"/>
</dbReference>
<dbReference type="Proteomes" id="UP001652623">
    <property type="component" value="Chromosome 10"/>
</dbReference>
<dbReference type="SUPFAM" id="SSF52540">
    <property type="entry name" value="P-loop containing nucleoside triphosphate hydrolases"/>
    <property type="match status" value="1"/>
</dbReference>
<dbReference type="SUPFAM" id="SSF52200">
    <property type="entry name" value="Toll/Interleukin receptor TIR domain"/>
    <property type="match status" value="1"/>
</dbReference>
<evidence type="ECO:0000259" key="9">
    <source>
        <dbReference type="PROSITE" id="PS50104"/>
    </source>
</evidence>
<proteinExistence type="predicted"/>
<gene>
    <name evidence="11" type="primary">LOC107412387</name>
</gene>
<dbReference type="Gene3D" id="3.40.50.300">
    <property type="entry name" value="P-loop containing nucleotide triphosphate hydrolases"/>
    <property type="match status" value="1"/>
</dbReference>
<dbReference type="GO" id="GO:0006952">
    <property type="term" value="P:defense response"/>
    <property type="evidence" value="ECO:0007669"/>
    <property type="project" value="UniProtKB-KW"/>
</dbReference>
<dbReference type="InterPro" id="IPR035897">
    <property type="entry name" value="Toll_tir_struct_dom_sf"/>
</dbReference>
<dbReference type="GO" id="GO:0043531">
    <property type="term" value="F:ADP binding"/>
    <property type="evidence" value="ECO:0007669"/>
    <property type="project" value="InterPro"/>
</dbReference>
<dbReference type="FunCoup" id="A0A6P3ZCG5">
    <property type="interactions" value="165"/>
</dbReference>
<feature type="domain" description="TIR" evidence="9">
    <location>
        <begin position="10"/>
        <end position="176"/>
    </location>
</feature>
<protein>
    <recommendedName>
        <fullName evidence="1">ADP-ribosyl cyclase/cyclic ADP-ribose hydrolase</fullName>
        <ecNumber evidence="1">3.2.2.6</ecNumber>
    </recommendedName>
</protein>
<dbReference type="GO" id="GO:0007165">
    <property type="term" value="P:signal transduction"/>
    <property type="evidence" value="ECO:0007669"/>
    <property type="project" value="InterPro"/>
</dbReference>
<evidence type="ECO:0000256" key="3">
    <source>
        <dbReference type="ARBA" id="ARBA00022737"/>
    </source>
</evidence>
<evidence type="ECO:0000256" key="8">
    <source>
        <dbReference type="SAM" id="MobiDB-lite"/>
    </source>
</evidence>
<dbReference type="Gene3D" id="3.80.10.10">
    <property type="entry name" value="Ribonuclease Inhibitor"/>
    <property type="match status" value="3"/>
</dbReference>
<evidence type="ECO:0000256" key="4">
    <source>
        <dbReference type="ARBA" id="ARBA00022801"/>
    </source>
</evidence>
<dbReference type="PRINTS" id="PR00364">
    <property type="entry name" value="DISEASERSIST"/>
</dbReference>
<dbReference type="Gene3D" id="3.40.50.10140">
    <property type="entry name" value="Toll/interleukin-1 receptor homology (TIR) domain"/>
    <property type="match status" value="1"/>
</dbReference>
<dbReference type="InterPro" id="IPR001611">
    <property type="entry name" value="Leu-rich_rpt"/>
</dbReference>
<dbReference type="InterPro" id="IPR045344">
    <property type="entry name" value="C-JID"/>
</dbReference>
<feature type="region of interest" description="Disordered" evidence="8">
    <location>
        <begin position="1231"/>
        <end position="1270"/>
    </location>
</feature>
<keyword evidence="6" id="KW-0520">NAD</keyword>
<organism evidence="10 11">
    <name type="scientific">Ziziphus jujuba</name>
    <name type="common">Chinese jujube</name>
    <name type="synonym">Ziziphus sativa</name>
    <dbReference type="NCBI Taxonomy" id="326968"/>
    <lineage>
        <taxon>Eukaryota</taxon>
        <taxon>Viridiplantae</taxon>
        <taxon>Streptophyta</taxon>
        <taxon>Embryophyta</taxon>
        <taxon>Tracheophyta</taxon>
        <taxon>Spermatophyta</taxon>
        <taxon>Magnoliopsida</taxon>
        <taxon>eudicotyledons</taxon>
        <taxon>Gunneridae</taxon>
        <taxon>Pentapetalae</taxon>
        <taxon>rosids</taxon>
        <taxon>fabids</taxon>
        <taxon>Rosales</taxon>
        <taxon>Rhamnaceae</taxon>
        <taxon>Paliureae</taxon>
        <taxon>Ziziphus</taxon>
    </lineage>
</organism>
<dbReference type="InterPro" id="IPR042197">
    <property type="entry name" value="Apaf_helical"/>
</dbReference>
<dbReference type="InParanoid" id="A0A6P3ZCG5"/>
<dbReference type="Pfam" id="PF00931">
    <property type="entry name" value="NB-ARC"/>
    <property type="match status" value="1"/>
</dbReference>
<evidence type="ECO:0000256" key="5">
    <source>
        <dbReference type="ARBA" id="ARBA00022821"/>
    </source>
</evidence>
<dbReference type="Pfam" id="PF23286">
    <property type="entry name" value="LRR_13"/>
    <property type="match status" value="1"/>
</dbReference>
<reference evidence="11" key="1">
    <citation type="submission" date="2025-08" db="UniProtKB">
        <authorList>
            <consortium name="RefSeq"/>
        </authorList>
    </citation>
    <scope>IDENTIFICATION</scope>
    <source>
        <tissue evidence="11">Seedling</tissue>
    </source>
</reference>
<sequence length="1270" mass="145434">MASSVLTQNNKYDVFMSFRGVDTRDNITSHLHGALVRRKIETYIDYRMEKGDEISSALLQAIKDSRLAIIIFSENYATSSWCLEELVHIMDCWRRSGQFVIPIFYKTDPSNVRKQKHSYATAFAEHEVRFMGNLEKLQKWRDALAQAANLSGFDSATIRNESELVEAVVKDVLNKLNRETSGDLKGLVSSDLRGLVGTERQIEQIESLLCIGSQDVRIIGLWGMGGIGKTTLADVVFNKLSSQFEGRFFLANVREESEKHGLDHLRNRLLSRLLDEENMNYGAPSIGYFDRQRLRRKRVLIVLDDVNDISQLEFLAIANDRFGLGSRIIITTRDVQVLNNVGVREIYKVKELNFDEALHLFYLNAFKNVSPPEEYTTLSRRVIYYANGVPLALKVLGSFLHQKTKEEWESALQKLKKFPHKTVQNVLRISYDGLDDDTKDIFLDIACFYQGQEKDYTKRILDACGFFVAVGLRILIDMSLVTIKDNRLRMHDLIQEMGWKIVVEQSAKEPGKRSRLWIADDVYHVLKNKAGTAAIEGIFLDKSKVRKLDLSRGAFSKMYNLRLLKFYYSDLHLTGKCNVCLPQNLQSLPDALRYLHWDGYPSKSLPPKFSPHNLVELEIPRSQVERLWPKVQNLENLRRLNLRNSKNLIEIPDLSNSPNLESIDLESCKSLVQIPPYFKCLDKLTSLNLGGCSKLKHLPDITKNMEFLYLHGTDIEEIPSSIWSMEKLILLDLNFCKSLKHLPSGPCKLNSLQFLSLQGCFSLDKFPELPRYIKHLRLSGTAIEVLPSSVEFLSGLVILEMEDCKMLRSLPTSICKLKSLQRLSLSGCSNLKNFPEILEPMQCLRFLNLSHTALRELPSSIESLVHLKILQLYMCENIEFVPDSLYNLNQLETLILCGSIKLKKLPPMSDGLRSLTVLDLSDCNLFEIPDHLISLSSLENLNLSGTMIETIPASIKQVSGIYELNLTNCKRLRSLPELPFLIDSFDAHGCTSLKSVSRTAFTEKLDKYQIRNRYEGYMLCNCPNLNQNAWSNIVTDARLRIMRSATASLLLKDDNYESRRTPSVTIFCQGNEIPKWFTYQNEGSSVHVKLPPNWCNTMFLGFAVCMVVSFDNYTGDWGLDFSCESQFKADSGESHESNCRLYGWGWGKSRTREINSDHLLMWYDLRLYLNAVRERGENWTDASFNFYPADVANEALTYNEALRLEPVRLSNVKVKKCGVCLLYAEDSEESGLEVEDNSKNKRRRDDFEGNGDRTLIYEKERDEPHPKRIL</sequence>
<evidence type="ECO:0000256" key="6">
    <source>
        <dbReference type="ARBA" id="ARBA00023027"/>
    </source>
</evidence>
<dbReference type="PANTHER" id="PTHR11017">
    <property type="entry name" value="LEUCINE-RICH REPEAT-CONTAINING PROTEIN"/>
    <property type="match status" value="1"/>
</dbReference>
<keyword evidence="5" id="KW-0611">Plant defense</keyword>
<dbReference type="SUPFAM" id="SSF52058">
    <property type="entry name" value="L domain-like"/>
    <property type="match status" value="2"/>
</dbReference>
<accession>A0A6P3ZCG5</accession>
<dbReference type="GO" id="GO:0061809">
    <property type="term" value="F:NAD+ nucleosidase activity, cyclic ADP-ribose generating"/>
    <property type="evidence" value="ECO:0007669"/>
    <property type="project" value="UniProtKB-EC"/>
</dbReference>
<dbReference type="GeneID" id="107412387"/>
<dbReference type="PROSITE" id="PS51450">
    <property type="entry name" value="LRR"/>
    <property type="match status" value="1"/>
</dbReference>
<dbReference type="EC" id="3.2.2.6" evidence="1"/>
<dbReference type="Pfam" id="PF01582">
    <property type="entry name" value="TIR"/>
    <property type="match status" value="1"/>
</dbReference>
<evidence type="ECO:0000256" key="1">
    <source>
        <dbReference type="ARBA" id="ARBA00011982"/>
    </source>
</evidence>
<dbReference type="InterPro" id="IPR002182">
    <property type="entry name" value="NB-ARC"/>
</dbReference>
<keyword evidence="10" id="KW-1185">Reference proteome</keyword>
<dbReference type="InterPro" id="IPR044974">
    <property type="entry name" value="Disease_R_plants"/>
</dbReference>
<dbReference type="InterPro" id="IPR003591">
    <property type="entry name" value="Leu-rich_rpt_typical-subtyp"/>
</dbReference>
<keyword evidence="4" id="KW-0378">Hydrolase</keyword>
<dbReference type="PROSITE" id="PS50104">
    <property type="entry name" value="TIR"/>
    <property type="match status" value="1"/>
</dbReference>